<dbReference type="EMBL" id="CP009574">
    <property type="protein sequence ID" value="AIT09335.1"/>
    <property type="molecule type" value="Genomic_DNA"/>
</dbReference>
<accession>A0A097EP48</accession>
<dbReference type="Proteomes" id="UP000029672">
    <property type="component" value="Chromosome"/>
</dbReference>
<reference evidence="7 8" key="1">
    <citation type="submission" date="2014-10" db="EMBL/GenBank/DDBJ databases">
        <title>Whole genome sequence of Francisella endociliophora strain FSC1006, isolated from a laboratory culture of the marine ciliate Euplotes raikovi.</title>
        <authorList>
            <person name="Granberg M."/>
            <person name="Backman S."/>
            <person name="Lundmark E."/>
            <person name="Nilsson E."/>
            <person name="Karlsson E."/>
            <person name="Thelaus J."/>
            <person name="Ohrman C."/>
            <person name="Larkeryd A."/>
            <person name="Stenberg P."/>
        </authorList>
    </citation>
    <scope>NUCLEOTIDE SEQUENCE [LARGE SCALE GENOMIC DNA]</scope>
    <source>
        <strain evidence="7 8">FSC1006</strain>
    </source>
</reference>
<dbReference type="PANTHER" id="PTHR43461">
    <property type="entry name" value="TRANSMEMBRANE PROTEIN 256"/>
    <property type="match status" value="1"/>
</dbReference>
<comment type="subcellular location">
    <subcellularLocation>
        <location evidence="1">Membrane</location>
        <topology evidence="1">Multi-pass membrane protein</topology>
    </subcellularLocation>
</comment>
<dbReference type="OrthoDB" id="9802121at2"/>
<evidence type="ECO:0000313" key="7">
    <source>
        <dbReference type="EMBL" id="AIT09335.1"/>
    </source>
</evidence>
<feature type="transmembrane region" description="Helical" evidence="6">
    <location>
        <begin position="44"/>
        <end position="64"/>
    </location>
</feature>
<proteinExistence type="inferred from homology"/>
<evidence type="ECO:0000256" key="4">
    <source>
        <dbReference type="ARBA" id="ARBA00022989"/>
    </source>
</evidence>
<dbReference type="AlphaFoldDB" id="A0A097EP48"/>
<gene>
    <name evidence="7" type="ORF">LO80_04695</name>
</gene>
<evidence type="ECO:0000313" key="8">
    <source>
        <dbReference type="Proteomes" id="UP000029672"/>
    </source>
</evidence>
<dbReference type="KEGG" id="frf:LO80_04695"/>
<protein>
    <recommendedName>
        <fullName evidence="9">DUF423 domain-containing protein</fullName>
    </recommendedName>
</protein>
<name>A0A097EP48_9GAMM</name>
<evidence type="ECO:0000256" key="5">
    <source>
        <dbReference type="ARBA" id="ARBA00023136"/>
    </source>
</evidence>
<evidence type="ECO:0000256" key="1">
    <source>
        <dbReference type="ARBA" id="ARBA00004141"/>
    </source>
</evidence>
<evidence type="ECO:0008006" key="9">
    <source>
        <dbReference type="Google" id="ProtNLM"/>
    </source>
</evidence>
<dbReference type="PANTHER" id="PTHR43461:SF1">
    <property type="entry name" value="TRANSMEMBRANE PROTEIN 256"/>
    <property type="match status" value="1"/>
</dbReference>
<organism evidence="7 8">
    <name type="scientific">Candidatus Francisella endociliophora</name>
    <dbReference type="NCBI Taxonomy" id="653937"/>
    <lineage>
        <taxon>Bacteria</taxon>
        <taxon>Pseudomonadati</taxon>
        <taxon>Pseudomonadota</taxon>
        <taxon>Gammaproteobacteria</taxon>
        <taxon>Thiotrichales</taxon>
        <taxon>Francisellaceae</taxon>
        <taxon>Francisella</taxon>
    </lineage>
</organism>
<evidence type="ECO:0000256" key="3">
    <source>
        <dbReference type="ARBA" id="ARBA00022692"/>
    </source>
</evidence>
<dbReference type="GO" id="GO:0005886">
    <property type="term" value="C:plasma membrane"/>
    <property type="evidence" value="ECO:0007669"/>
    <property type="project" value="TreeGrafter"/>
</dbReference>
<dbReference type="Pfam" id="PF04241">
    <property type="entry name" value="DUF423"/>
    <property type="match status" value="1"/>
</dbReference>
<dbReference type="STRING" id="1547445.LO80_04695"/>
<evidence type="ECO:0000256" key="2">
    <source>
        <dbReference type="ARBA" id="ARBA00009694"/>
    </source>
</evidence>
<feature type="transmembrane region" description="Helical" evidence="6">
    <location>
        <begin position="71"/>
        <end position="92"/>
    </location>
</feature>
<dbReference type="RefSeq" id="WP_040009016.1">
    <property type="nucleotide sequence ID" value="NZ_CP009574.1"/>
</dbReference>
<dbReference type="HOGENOM" id="CLU_096548_3_3_6"/>
<keyword evidence="5 6" id="KW-0472">Membrane</keyword>
<dbReference type="InterPro" id="IPR006696">
    <property type="entry name" value="DUF423"/>
</dbReference>
<keyword evidence="8" id="KW-1185">Reference proteome</keyword>
<keyword evidence="3 6" id="KW-0812">Transmembrane</keyword>
<sequence>MHLIIGAILGFISVAFGAYAEHGLKTQLSAEHFDFIMTAVRYNQAYAIIISGIGLALLSSKNLANCLILKLSNILFIIGTLLFSFGIYISIVCNIPTVMKLAPIGGTSLMLGWVSLAIAAVILLKKSSHSEL</sequence>
<comment type="similarity">
    <text evidence="2">Belongs to the UPF0382 family.</text>
</comment>
<evidence type="ECO:0000256" key="6">
    <source>
        <dbReference type="SAM" id="Phobius"/>
    </source>
</evidence>
<keyword evidence="4 6" id="KW-1133">Transmembrane helix</keyword>
<feature type="transmembrane region" description="Helical" evidence="6">
    <location>
        <begin position="104"/>
        <end position="124"/>
    </location>
</feature>
<dbReference type="eggNOG" id="COG2363">
    <property type="taxonomic scope" value="Bacteria"/>
</dbReference>